<feature type="active site" description="Proton donor" evidence="9 10">
    <location>
        <position position="209"/>
    </location>
</feature>
<keyword evidence="14" id="KW-0670">Pyruvate</keyword>
<accession>A0A1G1W748</accession>
<evidence type="ECO:0000256" key="6">
    <source>
        <dbReference type="ARBA" id="ARBA00022842"/>
    </source>
</evidence>
<dbReference type="UniPathway" id="UPA00109">
    <property type="reaction ID" value="UER00187"/>
</dbReference>
<dbReference type="GO" id="GO:0004634">
    <property type="term" value="F:phosphopyruvate hydratase activity"/>
    <property type="evidence" value="ECO:0007669"/>
    <property type="project" value="UniProtKB-UniRule"/>
</dbReference>
<feature type="domain" description="Enolase N-terminal" evidence="13">
    <location>
        <begin position="4"/>
        <end position="134"/>
    </location>
</feature>
<evidence type="ECO:0000256" key="4">
    <source>
        <dbReference type="ARBA" id="ARBA00017068"/>
    </source>
</evidence>
<dbReference type="SMART" id="SM01192">
    <property type="entry name" value="Enolase_C"/>
    <property type="match status" value="1"/>
</dbReference>
<keyword evidence="9" id="KW-0963">Cytoplasm</keyword>
<keyword evidence="5 9" id="KW-0964">Secreted</keyword>
<keyword evidence="8 9" id="KW-0456">Lyase</keyword>
<name>A0A1G1W748_9BACT</name>
<feature type="binding site" evidence="9 11">
    <location>
        <position position="313"/>
    </location>
    <ligand>
        <name>Mg(2+)</name>
        <dbReference type="ChEBI" id="CHEBI:18420"/>
    </ligand>
</feature>
<keyword evidence="9 11" id="KW-0479">Metal-binding</keyword>
<protein>
    <recommendedName>
        <fullName evidence="4 9">Enolase</fullName>
        <ecNumber evidence="3 9">4.2.1.11</ecNumber>
    </recommendedName>
    <alternativeName>
        <fullName evidence="9">2-phospho-D-glycerate hydro-lyase</fullName>
    </alternativeName>
    <alternativeName>
        <fullName evidence="9">2-phosphoglycerate dehydratase</fullName>
    </alternativeName>
</protein>
<dbReference type="STRING" id="1802593.A2172_04815"/>
<evidence type="ECO:0000256" key="9">
    <source>
        <dbReference type="HAMAP-Rule" id="MF_00318"/>
    </source>
</evidence>
<dbReference type="EC" id="4.2.1.11" evidence="3 9"/>
<reference evidence="14 15" key="1">
    <citation type="journal article" date="2016" name="Nat. Commun.">
        <title>Thousands of microbial genomes shed light on interconnected biogeochemical processes in an aquifer system.</title>
        <authorList>
            <person name="Anantharaman K."/>
            <person name="Brown C.T."/>
            <person name="Hug L.A."/>
            <person name="Sharon I."/>
            <person name="Castelle C.J."/>
            <person name="Probst A.J."/>
            <person name="Thomas B.C."/>
            <person name="Singh A."/>
            <person name="Wilkins M.J."/>
            <person name="Karaoz U."/>
            <person name="Brodie E.L."/>
            <person name="Williams K.H."/>
            <person name="Hubbard S.S."/>
            <person name="Banfield J.F."/>
        </authorList>
    </citation>
    <scope>NUCLEOTIDE SEQUENCE [LARGE SCALE GENOMIC DNA]</scope>
</reference>
<evidence type="ECO:0000256" key="10">
    <source>
        <dbReference type="PIRSR" id="PIRSR001400-1"/>
    </source>
</evidence>
<dbReference type="PANTHER" id="PTHR11902:SF1">
    <property type="entry name" value="ENOLASE"/>
    <property type="match status" value="1"/>
</dbReference>
<evidence type="ECO:0000313" key="15">
    <source>
        <dbReference type="Proteomes" id="UP000176631"/>
    </source>
</evidence>
<proteinExistence type="inferred from homology"/>
<feature type="binding site" evidence="9">
    <location>
        <position position="367"/>
    </location>
    <ligand>
        <name>(2R)-2-phosphoglycerate</name>
        <dbReference type="ChEBI" id="CHEBI:58289"/>
    </ligand>
</feature>
<feature type="domain" description="Enolase C-terminal TIM barrel" evidence="12">
    <location>
        <begin position="143"/>
        <end position="416"/>
    </location>
</feature>
<comment type="similarity">
    <text evidence="2 9">Belongs to the enolase family.</text>
</comment>
<dbReference type="Pfam" id="PF00113">
    <property type="entry name" value="Enolase_C"/>
    <property type="match status" value="1"/>
</dbReference>
<dbReference type="GO" id="GO:0000287">
    <property type="term" value="F:magnesium ion binding"/>
    <property type="evidence" value="ECO:0007669"/>
    <property type="project" value="UniProtKB-UniRule"/>
</dbReference>
<dbReference type="InterPro" id="IPR029017">
    <property type="entry name" value="Enolase-like_N"/>
</dbReference>
<dbReference type="Proteomes" id="UP000176631">
    <property type="component" value="Unassembled WGS sequence"/>
</dbReference>
<dbReference type="AlphaFoldDB" id="A0A1G1W748"/>
<dbReference type="HAMAP" id="MF_00318">
    <property type="entry name" value="Enolase"/>
    <property type="match status" value="1"/>
</dbReference>
<dbReference type="PROSITE" id="PS00164">
    <property type="entry name" value="ENOLASE"/>
    <property type="match status" value="1"/>
</dbReference>
<comment type="pathway">
    <text evidence="1 9">Carbohydrate degradation; glycolysis; pyruvate from D-glyceraldehyde 3-phosphate: step 4/5.</text>
</comment>
<comment type="catalytic activity">
    <reaction evidence="9">
        <text>(2R)-2-phosphoglycerate = phosphoenolpyruvate + H2O</text>
        <dbReference type="Rhea" id="RHEA:10164"/>
        <dbReference type="ChEBI" id="CHEBI:15377"/>
        <dbReference type="ChEBI" id="CHEBI:58289"/>
        <dbReference type="ChEBI" id="CHEBI:58702"/>
        <dbReference type="EC" id="4.2.1.11"/>
    </reaction>
</comment>
<dbReference type="PRINTS" id="PR00148">
    <property type="entry name" value="ENOLASE"/>
</dbReference>
<evidence type="ECO:0000313" key="14">
    <source>
        <dbReference type="EMBL" id="OGY23502.1"/>
    </source>
</evidence>
<dbReference type="SFLD" id="SFLDF00002">
    <property type="entry name" value="enolase"/>
    <property type="match status" value="1"/>
</dbReference>
<dbReference type="InterPro" id="IPR000941">
    <property type="entry name" value="Enolase"/>
</dbReference>
<feature type="active site" description="Proton acceptor" evidence="9 10">
    <location>
        <position position="338"/>
    </location>
</feature>
<evidence type="ECO:0000259" key="13">
    <source>
        <dbReference type="SMART" id="SM01193"/>
    </source>
</evidence>
<dbReference type="SFLD" id="SFLDS00001">
    <property type="entry name" value="Enolase"/>
    <property type="match status" value="1"/>
</dbReference>
<dbReference type="Gene3D" id="3.30.390.10">
    <property type="entry name" value="Enolase-like, N-terminal domain"/>
    <property type="match status" value="1"/>
</dbReference>
<dbReference type="SUPFAM" id="SSF51604">
    <property type="entry name" value="Enolase C-terminal domain-like"/>
    <property type="match status" value="1"/>
</dbReference>
<dbReference type="Gene3D" id="3.20.20.120">
    <property type="entry name" value="Enolase-like C-terminal domain"/>
    <property type="match status" value="1"/>
</dbReference>
<dbReference type="InterPro" id="IPR020810">
    <property type="entry name" value="Enolase_C"/>
</dbReference>
<evidence type="ECO:0000256" key="3">
    <source>
        <dbReference type="ARBA" id="ARBA00012058"/>
    </source>
</evidence>
<sequence length="416" mass="45370">MSVIEKISSEEILDSRGIPTLKTTVTLSNGIIGEACVPGGTSTGTNEALELRDGDPNRFNGNGVLKAVENVVGPIQSSLKGTDSDDQEKIDRTMISLDGTPNKSKLGANAILSVSLAVAVSTAANQKLQLFEYLRGLTKISTGFAVPTPMVNLIEGGKHANSGLDFQEFLVIPTGFMTAKEKLNAVGEVISKLEVSLKRNGLDGKLGQEGGFAARFTSNEKAIDFLKKVLEETFKASFFSIGIDVAASTFYQNGKYKITDIENPLVANDLLDFYKKLQESYNIFSFEDLFEEDFDSWKLAKQKLSPASILIADDFTVTNVDLLRKIIADDSIDGVIVKPNQIGTLTETLDFIEEAIENKLKIIISHRAGETMDTFISDLAVAVNADFLKAGCPLQKERLAKYNRLAEIESYLENKQ</sequence>
<dbReference type="GO" id="GO:0005576">
    <property type="term" value="C:extracellular region"/>
    <property type="evidence" value="ECO:0007669"/>
    <property type="project" value="UniProtKB-SubCell"/>
</dbReference>
<dbReference type="InterPro" id="IPR036849">
    <property type="entry name" value="Enolase-like_C_sf"/>
</dbReference>
<gene>
    <name evidence="9" type="primary">eno</name>
    <name evidence="14" type="ORF">A2172_04815</name>
</gene>
<comment type="function">
    <text evidence="9">Catalyzes the reversible conversion of 2-phosphoglycerate (2-PG) into phosphoenolpyruvate (PEP). It is essential for the degradation of carbohydrates via glycolysis.</text>
</comment>
<dbReference type="GO" id="GO:0006096">
    <property type="term" value="P:glycolytic process"/>
    <property type="evidence" value="ECO:0007669"/>
    <property type="project" value="UniProtKB-UniRule"/>
</dbReference>
<comment type="caution">
    <text evidence="9">Lacks conserved residue(s) required for the propagation of feature annotation.</text>
</comment>
<dbReference type="PANTHER" id="PTHR11902">
    <property type="entry name" value="ENOLASE"/>
    <property type="match status" value="1"/>
</dbReference>
<dbReference type="SMART" id="SM01193">
    <property type="entry name" value="Enolase_N"/>
    <property type="match status" value="1"/>
</dbReference>
<evidence type="ECO:0000256" key="1">
    <source>
        <dbReference type="ARBA" id="ARBA00005031"/>
    </source>
</evidence>
<feature type="binding site" evidence="9 11">
    <location>
        <position position="287"/>
    </location>
    <ligand>
        <name>Mg(2+)</name>
        <dbReference type="ChEBI" id="CHEBI:18420"/>
    </ligand>
</feature>
<evidence type="ECO:0000256" key="8">
    <source>
        <dbReference type="ARBA" id="ARBA00023239"/>
    </source>
</evidence>
<dbReference type="InterPro" id="IPR020811">
    <property type="entry name" value="Enolase_N"/>
</dbReference>
<dbReference type="GO" id="GO:0009986">
    <property type="term" value="C:cell surface"/>
    <property type="evidence" value="ECO:0007669"/>
    <property type="project" value="UniProtKB-SubCell"/>
</dbReference>
<dbReference type="SUPFAM" id="SSF54826">
    <property type="entry name" value="Enolase N-terminal domain-like"/>
    <property type="match status" value="1"/>
</dbReference>
<feature type="binding site" evidence="9">
    <location>
        <position position="167"/>
    </location>
    <ligand>
        <name>(2R)-2-phosphoglycerate</name>
        <dbReference type="ChEBI" id="CHEBI:58289"/>
    </ligand>
</feature>
<feature type="binding site" evidence="9">
    <location>
        <position position="389"/>
    </location>
    <ligand>
        <name>(2R)-2-phosphoglycerate</name>
        <dbReference type="ChEBI" id="CHEBI:58289"/>
    </ligand>
</feature>
<evidence type="ECO:0000256" key="2">
    <source>
        <dbReference type="ARBA" id="ARBA00009604"/>
    </source>
</evidence>
<comment type="cofactor">
    <cofactor evidence="9">
        <name>Mg(2+)</name>
        <dbReference type="ChEBI" id="CHEBI:18420"/>
    </cofactor>
    <text evidence="9">Binds a second Mg(2+) ion via substrate during catalysis.</text>
</comment>
<evidence type="ECO:0000256" key="7">
    <source>
        <dbReference type="ARBA" id="ARBA00023152"/>
    </source>
</evidence>
<dbReference type="SFLD" id="SFLDG00178">
    <property type="entry name" value="enolase"/>
    <property type="match status" value="1"/>
</dbReference>
<feature type="binding site" evidence="9">
    <location>
        <position position="338"/>
    </location>
    <ligand>
        <name>(2R)-2-phosphoglycerate</name>
        <dbReference type="ChEBI" id="CHEBI:58289"/>
    </ligand>
</feature>
<comment type="caution">
    <text evidence="14">The sequence shown here is derived from an EMBL/GenBank/DDBJ whole genome shotgun (WGS) entry which is preliminary data.</text>
</comment>
<feature type="binding site" evidence="9 11">
    <location>
        <position position="244"/>
    </location>
    <ligand>
        <name>Mg(2+)</name>
        <dbReference type="ChEBI" id="CHEBI:18420"/>
    </ligand>
</feature>
<comment type="subcellular location">
    <subcellularLocation>
        <location evidence="9">Cytoplasm</location>
    </subcellularLocation>
    <subcellularLocation>
        <location evidence="9">Secreted</location>
    </subcellularLocation>
    <subcellularLocation>
        <location evidence="9">Cell surface</location>
    </subcellularLocation>
    <text evidence="9">Fractions of enolase are present in both the cytoplasm and on the cell surface.</text>
</comment>
<organism evidence="14 15">
    <name type="scientific">Candidatus Woykebacteria bacterium RBG_13_40_15</name>
    <dbReference type="NCBI Taxonomy" id="1802593"/>
    <lineage>
        <taxon>Bacteria</taxon>
        <taxon>Candidatus Woykeibacteriota</taxon>
    </lineage>
</organism>
<comment type="cofactor">
    <cofactor evidence="11">
        <name>Mg(2+)</name>
        <dbReference type="ChEBI" id="CHEBI:18420"/>
    </cofactor>
    <text evidence="11">Mg(2+) is required for catalysis and for stabilizing the dimer.</text>
</comment>
<keyword evidence="6 9" id="KW-0460">Magnesium</keyword>
<keyword evidence="7 9" id="KW-0324">Glycolysis</keyword>
<dbReference type="GO" id="GO:0000015">
    <property type="term" value="C:phosphopyruvate hydratase complex"/>
    <property type="evidence" value="ECO:0007669"/>
    <property type="project" value="InterPro"/>
</dbReference>
<dbReference type="EMBL" id="MHCP01000025">
    <property type="protein sequence ID" value="OGY23502.1"/>
    <property type="molecule type" value="Genomic_DNA"/>
</dbReference>
<evidence type="ECO:0000256" key="11">
    <source>
        <dbReference type="PIRSR" id="PIRSR001400-3"/>
    </source>
</evidence>
<evidence type="ECO:0000256" key="5">
    <source>
        <dbReference type="ARBA" id="ARBA00022525"/>
    </source>
</evidence>
<dbReference type="Pfam" id="PF03952">
    <property type="entry name" value="Enolase_N"/>
    <property type="match status" value="1"/>
</dbReference>
<dbReference type="PIRSF" id="PIRSF001400">
    <property type="entry name" value="Enolase"/>
    <property type="match status" value="1"/>
</dbReference>
<evidence type="ECO:0000259" key="12">
    <source>
        <dbReference type="SMART" id="SM01192"/>
    </source>
</evidence>
<dbReference type="InterPro" id="IPR020809">
    <property type="entry name" value="Enolase_CS"/>
</dbReference>